<accession>A0ABS4H6H8</accession>
<name>A0ABS4H6H8_9BACL</name>
<protein>
    <submittedName>
        <fullName evidence="1">Uncharacterized protein</fullName>
    </submittedName>
</protein>
<organism evidence="1 2">
    <name type="scientific">Paenibacillus sediminis</name>
    <dbReference type="NCBI Taxonomy" id="664909"/>
    <lineage>
        <taxon>Bacteria</taxon>
        <taxon>Bacillati</taxon>
        <taxon>Bacillota</taxon>
        <taxon>Bacilli</taxon>
        <taxon>Bacillales</taxon>
        <taxon>Paenibacillaceae</taxon>
        <taxon>Paenibacillus</taxon>
    </lineage>
</organism>
<gene>
    <name evidence="1" type="ORF">J2Z20_003050</name>
</gene>
<dbReference type="RefSeq" id="WP_209852062.1">
    <property type="nucleotide sequence ID" value="NZ_CBCRVE010000004.1"/>
</dbReference>
<evidence type="ECO:0000313" key="2">
    <source>
        <dbReference type="Proteomes" id="UP001519273"/>
    </source>
</evidence>
<reference evidence="1 2" key="1">
    <citation type="submission" date="2021-03" db="EMBL/GenBank/DDBJ databases">
        <title>Genomic Encyclopedia of Type Strains, Phase IV (KMG-IV): sequencing the most valuable type-strain genomes for metagenomic binning, comparative biology and taxonomic classification.</title>
        <authorList>
            <person name="Goeker M."/>
        </authorList>
    </citation>
    <scope>NUCLEOTIDE SEQUENCE [LARGE SCALE GENOMIC DNA]</scope>
    <source>
        <strain evidence="1 2">DSM 23491</strain>
    </source>
</reference>
<comment type="caution">
    <text evidence="1">The sequence shown here is derived from an EMBL/GenBank/DDBJ whole genome shotgun (WGS) entry which is preliminary data.</text>
</comment>
<evidence type="ECO:0000313" key="1">
    <source>
        <dbReference type="EMBL" id="MBP1938131.1"/>
    </source>
</evidence>
<sequence>MTDYHRHFTDVDAQECCTTLRTDERNDRLIDSLIVESSDYVMERSGSIIQTDTSRYEILQDIDKALERMERKGYRDTVHYERLKAKRDAIASGKPYFKYDVAPFLIAYVGSCIPECNSKDVERKNLIKPRGDRTKAVVSTVTEISKYHH</sequence>
<keyword evidence="2" id="KW-1185">Reference proteome</keyword>
<dbReference type="EMBL" id="JAGGKP010000011">
    <property type="protein sequence ID" value="MBP1938131.1"/>
    <property type="molecule type" value="Genomic_DNA"/>
</dbReference>
<dbReference type="Proteomes" id="UP001519273">
    <property type="component" value="Unassembled WGS sequence"/>
</dbReference>
<proteinExistence type="predicted"/>